<keyword evidence="3 5" id="KW-0175">Coiled coil</keyword>
<evidence type="ECO:0000313" key="9">
    <source>
        <dbReference type="Proteomes" id="UP001139353"/>
    </source>
</evidence>
<dbReference type="PANTHER" id="PTHR30563:SF0">
    <property type="entry name" value="DNA RECOMBINATION PROTEIN RMUC"/>
    <property type="match status" value="1"/>
</dbReference>
<feature type="region of interest" description="Disordered" evidence="6">
    <location>
        <begin position="518"/>
        <end position="540"/>
    </location>
</feature>
<evidence type="ECO:0000256" key="5">
    <source>
        <dbReference type="SAM" id="Coils"/>
    </source>
</evidence>
<dbReference type="AlphaFoldDB" id="A0A9X1YQX3"/>
<evidence type="ECO:0000256" key="4">
    <source>
        <dbReference type="ARBA" id="ARBA00023172"/>
    </source>
</evidence>
<sequence>MNPDSASSLVVIVIAVVAALVAGLAIGLVLARARTRAAVDAALAQAGHAGQLELAQAQERLRAHERAAAALQAELERARGDAQAARDDVLRVSASEAQKHQHAASLAERVADLEARAREAASQLEARAREAASQLDARNVALQTAHAELAHARTRADAERASAQEKLQLLTEAKTELSNQFKTLASEILEEKSKRFAEQNQQNLGTLLDPLRTQLSEFKGKVEEVYVKEGQERFALTEQVKQLMELNKTLSRDATNLTNALKGSAKTQGNWGELILERVLEASGLRKGHEYHVQVSQRDAEGNLQQPDVVIDLPQERKLVVDAKVSLLAYDRYASAESDDERTLAARQHLDSVRAHIKGLSSKNYQALYDVKSLDMVVMFVPIEPAFMLSVTHDDALFMDAWQRNVLLVSPSTLLFVVRTIAHLWRQEAQTRNAQDIARRGAELYDKLAAFVADLQKVGSKLKDAQSAYDEAEKRLSTGKGNVIRQAEMLKGLGVKTTKALPNALVDAAQDGEGLPAIASAGEAPAPSLFDGLEGELPQA</sequence>
<evidence type="ECO:0000313" key="8">
    <source>
        <dbReference type="EMBL" id="MCK9686526.1"/>
    </source>
</evidence>
<dbReference type="RefSeq" id="WP_275682549.1">
    <property type="nucleotide sequence ID" value="NZ_JAJLJH010000002.1"/>
</dbReference>
<keyword evidence="7" id="KW-0812">Transmembrane</keyword>
<keyword evidence="9" id="KW-1185">Reference proteome</keyword>
<dbReference type="Proteomes" id="UP001139353">
    <property type="component" value="Unassembled WGS sequence"/>
</dbReference>
<evidence type="ECO:0000256" key="6">
    <source>
        <dbReference type="SAM" id="MobiDB-lite"/>
    </source>
</evidence>
<dbReference type="EMBL" id="JAJLJH010000002">
    <property type="protein sequence ID" value="MCK9686526.1"/>
    <property type="molecule type" value="Genomic_DNA"/>
</dbReference>
<dbReference type="GO" id="GO:0006310">
    <property type="term" value="P:DNA recombination"/>
    <property type="evidence" value="ECO:0007669"/>
    <property type="project" value="UniProtKB-KW"/>
</dbReference>
<evidence type="ECO:0000256" key="1">
    <source>
        <dbReference type="ARBA" id="ARBA00003416"/>
    </source>
</evidence>
<dbReference type="PANTHER" id="PTHR30563">
    <property type="entry name" value="DNA RECOMBINATION PROTEIN RMUC"/>
    <property type="match status" value="1"/>
</dbReference>
<keyword evidence="7" id="KW-1133">Transmembrane helix</keyword>
<dbReference type="Pfam" id="PF02646">
    <property type="entry name" value="RmuC"/>
    <property type="match status" value="1"/>
</dbReference>
<feature type="transmembrane region" description="Helical" evidence="7">
    <location>
        <begin position="6"/>
        <end position="31"/>
    </location>
</feature>
<proteinExistence type="inferred from homology"/>
<name>A0A9X1YQX3_9BURK</name>
<keyword evidence="4" id="KW-0233">DNA recombination</keyword>
<reference evidence="8" key="1">
    <citation type="submission" date="2021-11" db="EMBL/GenBank/DDBJ databases">
        <title>BS-T2-15 a new species belonging to the Comamonadaceae family isolated from the soil of a French oak forest.</title>
        <authorList>
            <person name="Mieszkin S."/>
            <person name="Alain K."/>
        </authorList>
    </citation>
    <scope>NUCLEOTIDE SEQUENCE</scope>
    <source>
        <strain evidence="8">BS-T2-15</strain>
    </source>
</reference>
<organism evidence="8 9">
    <name type="scientific">Scleromatobacter humisilvae</name>
    <dbReference type="NCBI Taxonomy" id="2897159"/>
    <lineage>
        <taxon>Bacteria</taxon>
        <taxon>Pseudomonadati</taxon>
        <taxon>Pseudomonadota</taxon>
        <taxon>Betaproteobacteria</taxon>
        <taxon>Burkholderiales</taxon>
        <taxon>Sphaerotilaceae</taxon>
        <taxon>Scleromatobacter</taxon>
    </lineage>
</organism>
<evidence type="ECO:0000256" key="7">
    <source>
        <dbReference type="SAM" id="Phobius"/>
    </source>
</evidence>
<comment type="similarity">
    <text evidence="2">Belongs to the RmuC family.</text>
</comment>
<protein>
    <submittedName>
        <fullName evidence="8">DNA recombination protein RmuC</fullName>
    </submittedName>
</protein>
<keyword evidence="7" id="KW-0472">Membrane</keyword>
<dbReference type="InterPro" id="IPR003798">
    <property type="entry name" value="DNA_recombination_RmuC"/>
</dbReference>
<evidence type="ECO:0000256" key="3">
    <source>
        <dbReference type="ARBA" id="ARBA00023054"/>
    </source>
</evidence>
<comment type="function">
    <text evidence="1">Involved in DNA recombination.</text>
</comment>
<comment type="caution">
    <text evidence="8">The sequence shown here is derived from an EMBL/GenBank/DDBJ whole genome shotgun (WGS) entry which is preliminary data.</text>
</comment>
<evidence type="ECO:0000256" key="2">
    <source>
        <dbReference type="ARBA" id="ARBA00009840"/>
    </source>
</evidence>
<feature type="coiled-coil region" evidence="5">
    <location>
        <begin position="455"/>
        <end position="482"/>
    </location>
</feature>
<gene>
    <name evidence="8" type="primary">rmuC</name>
    <name evidence="8" type="ORF">LPC04_12490</name>
</gene>
<accession>A0A9X1YQX3</accession>
<feature type="coiled-coil region" evidence="5">
    <location>
        <begin position="54"/>
        <end position="187"/>
    </location>
</feature>